<dbReference type="Proteomes" id="UP000077315">
    <property type="component" value="Unassembled WGS sequence"/>
</dbReference>
<gene>
    <name evidence="1" type="ORF">PHYBLDRAFT_158477</name>
</gene>
<dbReference type="InParanoid" id="A0A162NJ10"/>
<keyword evidence="2" id="KW-1185">Reference proteome</keyword>
<sequence length="53" mass="5940">MEAAYFVGSELRPFYRILLLSCGVDIDTIVVNWDSVQANRCQERTGGVSRTTT</sequence>
<reference evidence="2" key="1">
    <citation type="submission" date="2015-06" db="EMBL/GenBank/DDBJ databases">
        <title>Expansion of signal transduction pathways in fungi by whole-genome duplication.</title>
        <authorList>
            <consortium name="DOE Joint Genome Institute"/>
            <person name="Corrochano L.M."/>
            <person name="Kuo A."/>
            <person name="Marcet-Houben M."/>
            <person name="Polaino S."/>
            <person name="Salamov A."/>
            <person name="Villalobos J.M."/>
            <person name="Alvarez M.I."/>
            <person name="Avalos J."/>
            <person name="Benito E.P."/>
            <person name="Benoit I."/>
            <person name="Burger G."/>
            <person name="Camino L.P."/>
            <person name="Canovas D."/>
            <person name="Cerda-Olmedo E."/>
            <person name="Cheng J.-F."/>
            <person name="Dominguez A."/>
            <person name="Elias M."/>
            <person name="Eslava A.P."/>
            <person name="Glaser F."/>
            <person name="Grimwood J."/>
            <person name="Gutierrez G."/>
            <person name="Heitman J."/>
            <person name="Henrissat B."/>
            <person name="Iturriaga E.A."/>
            <person name="Lang B.F."/>
            <person name="Lavin J.L."/>
            <person name="Lee S."/>
            <person name="Li W."/>
            <person name="Lindquist E."/>
            <person name="Lopez-Garcia S."/>
            <person name="Luque E.M."/>
            <person name="Marcos A.T."/>
            <person name="Martin J."/>
            <person name="McCluskey K."/>
            <person name="Medina H.R."/>
            <person name="Miralles-Duran A."/>
            <person name="Miyazaki A."/>
            <person name="Munoz-Torres E."/>
            <person name="Oguiza J.A."/>
            <person name="Ohm R."/>
            <person name="Olmedo M."/>
            <person name="Orejas M."/>
            <person name="Ortiz-Castellanos L."/>
            <person name="Pisabarro A.G."/>
            <person name="Rodriguez-Romero J."/>
            <person name="Ruiz-Herrera J."/>
            <person name="Ruiz-Vazquez R."/>
            <person name="Sanz C."/>
            <person name="Schackwitz W."/>
            <person name="Schmutz J."/>
            <person name="Shahriari M."/>
            <person name="Shelest E."/>
            <person name="Silva-Franco F."/>
            <person name="Soanes D."/>
            <person name="Syed K."/>
            <person name="Tagua V.G."/>
            <person name="Talbot N.J."/>
            <person name="Thon M."/>
            <person name="De vries R.P."/>
            <person name="Wiebenga A."/>
            <person name="Yadav J.S."/>
            <person name="Braun E.L."/>
            <person name="Baker S."/>
            <person name="Garre V."/>
            <person name="Horwitz B."/>
            <person name="Torres-Martinez S."/>
            <person name="Idnurm A."/>
            <person name="Herrera-Estrella A."/>
            <person name="Gabaldon T."/>
            <person name="Grigoriev I.V."/>
        </authorList>
    </citation>
    <scope>NUCLEOTIDE SEQUENCE [LARGE SCALE GENOMIC DNA]</scope>
    <source>
        <strain evidence="2">NRRL 1555(-)</strain>
    </source>
</reference>
<evidence type="ECO:0000313" key="1">
    <source>
        <dbReference type="EMBL" id="OAD74678.1"/>
    </source>
</evidence>
<organism evidence="1 2">
    <name type="scientific">Phycomyces blakesleeanus (strain ATCC 8743b / DSM 1359 / FGSC 10004 / NBRC 33097 / NRRL 1555)</name>
    <dbReference type="NCBI Taxonomy" id="763407"/>
    <lineage>
        <taxon>Eukaryota</taxon>
        <taxon>Fungi</taxon>
        <taxon>Fungi incertae sedis</taxon>
        <taxon>Mucoromycota</taxon>
        <taxon>Mucoromycotina</taxon>
        <taxon>Mucoromycetes</taxon>
        <taxon>Mucorales</taxon>
        <taxon>Phycomycetaceae</taxon>
        <taxon>Phycomyces</taxon>
    </lineage>
</organism>
<dbReference type="GeneID" id="28994700"/>
<proteinExistence type="predicted"/>
<dbReference type="RefSeq" id="XP_018292718.1">
    <property type="nucleotide sequence ID" value="XM_018433794.1"/>
</dbReference>
<accession>A0A162NJ10</accession>
<evidence type="ECO:0000313" key="2">
    <source>
        <dbReference type="Proteomes" id="UP000077315"/>
    </source>
</evidence>
<name>A0A162NJ10_PHYB8</name>
<dbReference type="AlphaFoldDB" id="A0A162NJ10"/>
<dbReference type="VEuPathDB" id="FungiDB:PHYBLDRAFT_158477"/>
<protein>
    <submittedName>
        <fullName evidence="1">Uncharacterized protein</fullName>
    </submittedName>
</protein>
<dbReference type="EMBL" id="KV440978">
    <property type="protein sequence ID" value="OAD74678.1"/>
    <property type="molecule type" value="Genomic_DNA"/>
</dbReference>